<dbReference type="SUPFAM" id="SSF101936">
    <property type="entry name" value="DNA-binding pseudobarrel domain"/>
    <property type="match status" value="1"/>
</dbReference>
<protein>
    <recommendedName>
        <fullName evidence="6">TF-B3 domain-containing protein</fullName>
    </recommendedName>
</protein>
<sequence length="335" mass="39146">MLGRDDGSDARTREEIMYWKSLNPFFKIHLRPNFRYGIEIPLYFSENVKGKLPHKVALKGPSVNIDTWEVQLKTHDDTTWIVGEGLEEFVSAFGLEENDTLVFKYKNNSYFKVRIFNEKTSCEKESSHFVVKSVSQQSQQSCSLLKDTCSLKQETIGEVEKISNNDQSSISRGSREKRVLFEDSESDDDKPLFLRCIIRNKDAVKPKCPTPLAFCRAVKRKTEPEVEYNSYPRNSCSRDQKEMEIQRARQRAKELQMHRENSFFVALSRSHVYGTMKLGIPKQWWNEVVKSQFDKCLKLRVKGKDEYDPHLLAKPLEDNYEFIYLEVEIIRAINS</sequence>
<dbReference type="CDD" id="cd10017">
    <property type="entry name" value="B3_DNA"/>
    <property type="match status" value="1"/>
</dbReference>
<keyword evidence="2" id="KW-0805">Transcription regulation</keyword>
<reference evidence="7" key="2">
    <citation type="submission" date="2021-03" db="UniProtKB">
        <authorList>
            <consortium name="EnsemblPlants"/>
        </authorList>
    </citation>
    <scope>IDENTIFICATION</scope>
</reference>
<dbReference type="Gramene" id="AUR62006873-RA">
    <property type="protein sequence ID" value="AUR62006873-RA:cds"/>
    <property type="gene ID" value="AUR62006873"/>
</dbReference>
<keyword evidence="4" id="KW-0804">Transcription</keyword>
<dbReference type="EnsemblPlants" id="AUR62006873-RA">
    <property type="protein sequence ID" value="AUR62006873-RA:cds"/>
    <property type="gene ID" value="AUR62006873"/>
</dbReference>
<dbReference type="InterPro" id="IPR015300">
    <property type="entry name" value="DNA-bd_pseudobarrel_sf"/>
</dbReference>
<evidence type="ECO:0000256" key="2">
    <source>
        <dbReference type="ARBA" id="ARBA00023015"/>
    </source>
</evidence>
<evidence type="ECO:0000256" key="4">
    <source>
        <dbReference type="ARBA" id="ARBA00023163"/>
    </source>
</evidence>
<comment type="subcellular location">
    <subcellularLocation>
        <location evidence="1">Nucleus</location>
    </subcellularLocation>
</comment>
<reference evidence="7" key="1">
    <citation type="journal article" date="2017" name="Nature">
        <title>The genome of Chenopodium quinoa.</title>
        <authorList>
            <person name="Jarvis D.E."/>
            <person name="Ho Y.S."/>
            <person name="Lightfoot D.J."/>
            <person name="Schmoeckel S.M."/>
            <person name="Li B."/>
            <person name="Borm T.J.A."/>
            <person name="Ohyanagi H."/>
            <person name="Mineta K."/>
            <person name="Michell C.T."/>
            <person name="Saber N."/>
            <person name="Kharbatia N.M."/>
            <person name="Rupper R.R."/>
            <person name="Sharp A.R."/>
            <person name="Dally N."/>
            <person name="Boughton B.A."/>
            <person name="Woo Y.H."/>
            <person name="Gao G."/>
            <person name="Schijlen E.G.W.M."/>
            <person name="Guo X."/>
            <person name="Momin A.A."/>
            <person name="Negrao S."/>
            <person name="Al-Babili S."/>
            <person name="Gehring C."/>
            <person name="Roessner U."/>
            <person name="Jung C."/>
            <person name="Murphy K."/>
            <person name="Arold S.T."/>
            <person name="Gojobori T."/>
            <person name="van der Linden C.G."/>
            <person name="van Loo E.N."/>
            <person name="Jellen E.N."/>
            <person name="Maughan P.J."/>
            <person name="Tester M."/>
        </authorList>
    </citation>
    <scope>NUCLEOTIDE SEQUENCE [LARGE SCALE GENOMIC DNA]</scope>
    <source>
        <strain evidence="7">cv. PI 614886</strain>
    </source>
</reference>
<evidence type="ECO:0000256" key="3">
    <source>
        <dbReference type="ARBA" id="ARBA00023125"/>
    </source>
</evidence>
<dbReference type="PANTHER" id="PTHR31920">
    <property type="entry name" value="B3 DOMAIN-CONTAINING"/>
    <property type="match status" value="1"/>
</dbReference>
<accession>A0A803L4T4</accession>
<evidence type="ECO:0000313" key="7">
    <source>
        <dbReference type="EnsemblPlants" id="AUR62006873-RA:cds"/>
    </source>
</evidence>
<dbReference type="InterPro" id="IPR050655">
    <property type="entry name" value="Plant_B3_domain"/>
</dbReference>
<keyword evidence="3" id="KW-0238">DNA-binding</keyword>
<dbReference type="AlphaFoldDB" id="A0A803L4T4"/>
<dbReference type="PROSITE" id="PS50863">
    <property type="entry name" value="B3"/>
    <property type="match status" value="1"/>
</dbReference>
<dbReference type="Proteomes" id="UP000596660">
    <property type="component" value="Unplaced"/>
</dbReference>
<dbReference type="SMART" id="SM01019">
    <property type="entry name" value="B3"/>
    <property type="match status" value="1"/>
</dbReference>
<organism evidence="7 8">
    <name type="scientific">Chenopodium quinoa</name>
    <name type="common">Quinoa</name>
    <dbReference type="NCBI Taxonomy" id="63459"/>
    <lineage>
        <taxon>Eukaryota</taxon>
        <taxon>Viridiplantae</taxon>
        <taxon>Streptophyta</taxon>
        <taxon>Embryophyta</taxon>
        <taxon>Tracheophyta</taxon>
        <taxon>Spermatophyta</taxon>
        <taxon>Magnoliopsida</taxon>
        <taxon>eudicotyledons</taxon>
        <taxon>Gunneridae</taxon>
        <taxon>Pentapetalae</taxon>
        <taxon>Caryophyllales</taxon>
        <taxon>Chenopodiaceae</taxon>
        <taxon>Chenopodioideae</taxon>
        <taxon>Atripliceae</taxon>
        <taxon>Chenopodium</taxon>
    </lineage>
</organism>
<dbReference type="OMA" id="GIPKQWW"/>
<dbReference type="PANTHER" id="PTHR31920:SF135">
    <property type="entry name" value="B3 DOMAIN-CONTAINING PROTEIN OS03G0621600-RELATED"/>
    <property type="match status" value="1"/>
</dbReference>
<dbReference type="Pfam" id="PF02362">
    <property type="entry name" value="B3"/>
    <property type="match status" value="1"/>
</dbReference>
<dbReference type="GO" id="GO:0005634">
    <property type="term" value="C:nucleus"/>
    <property type="evidence" value="ECO:0007669"/>
    <property type="project" value="UniProtKB-SubCell"/>
</dbReference>
<evidence type="ECO:0000256" key="5">
    <source>
        <dbReference type="ARBA" id="ARBA00023242"/>
    </source>
</evidence>
<dbReference type="GO" id="GO:0003677">
    <property type="term" value="F:DNA binding"/>
    <property type="evidence" value="ECO:0007669"/>
    <property type="project" value="UniProtKB-KW"/>
</dbReference>
<dbReference type="Gene3D" id="2.40.330.10">
    <property type="entry name" value="DNA-binding pseudobarrel domain"/>
    <property type="match status" value="1"/>
</dbReference>
<keyword evidence="8" id="KW-1185">Reference proteome</keyword>
<feature type="domain" description="TF-B3" evidence="6">
    <location>
        <begin position="40"/>
        <end position="119"/>
    </location>
</feature>
<dbReference type="InterPro" id="IPR003340">
    <property type="entry name" value="B3_DNA-bd"/>
</dbReference>
<evidence type="ECO:0000259" key="6">
    <source>
        <dbReference type="PROSITE" id="PS50863"/>
    </source>
</evidence>
<keyword evidence="5" id="KW-0539">Nucleus</keyword>
<evidence type="ECO:0000313" key="8">
    <source>
        <dbReference type="Proteomes" id="UP000596660"/>
    </source>
</evidence>
<name>A0A803L4T4_CHEQI</name>
<proteinExistence type="predicted"/>
<evidence type="ECO:0000256" key="1">
    <source>
        <dbReference type="ARBA" id="ARBA00004123"/>
    </source>
</evidence>